<evidence type="ECO:0000313" key="3">
    <source>
        <dbReference type="EMBL" id="MDA2805911.1"/>
    </source>
</evidence>
<evidence type="ECO:0000256" key="1">
    <source>
        <dbReference type="SAM" id="MobiDB-lite"/>
    </source>
</evidence>
<dbReference type="EMBL" id="JAQFWP010000026">
    <property type="protein sequence ID" value="MDA2805911.1"/>
    <property type="molecule type" value="Genomic_DNA"/>
</dbReference>
<evidence type="ECO:0000256" key="2">
    <source>
        <dbReference type="SAM" id="Phobius"/>
    </source>
</evidence>
<evidence type="ECO:0008006" key="5">
    <source>
        <dbReference type="Google" id="ProtNLM"/>
    </source>
</evidence>
<keyword evidence="2" id="KW-1133">Transmembrane helix</keyword>
<dbReference type="RefSeq" id="WP_270678560.1">
    <property type="nucleotide sequence ID" value="NZ_JAQFWP010000026.1"/>
</dbReference>
<protein>
    <recommendedName>
        <fullName evidence="5">Integral membrane protein</fullName>
    </recommendedName>
</protein>
<proteinExistence type="predicted"/>
<feature type="region of interest" description="Disordered" evidence="1">
    <location>
        <begin position="1"/>
        <end position="64"/>
    </location>
</feature>
<keyword evidence="4" id="KW-1185">Reference proteome</keyword>
<organism evidence="3 4">
    <name type="scientific">Nocardiopsis suaedae</name>
    <dbReference type="NCBI Taxonomy" id="3018444"/>
    <lineage>
        <taxon>Bacteria</taxon>
        <taxon>Bacillati</taxon>
        <taxon>Actinomycetota</taxon>
        <taxon>Actinomycetes</taxon>
        <taxon>Streptosporangiales</taxon>
        <taxon>Nocardiopsidaceae</taxon>
        <taxon>Nocardiopsis</taxon>
    </lineage>
</organism>
<keyword evidence="2" id="KW-0812">Transmembrane</keyword>
<gene>
    <name evidence="3" type="ORF">O4U47_15445</name>
</gene>
<accession>A0ABT4TNG9</accession>
<keyword evidence="2" id="KW-0472">Membrane</keyword>
<feature type="transmembrane region" description="Helical" evidence="2">
    <location>
        <begin position="135"/>
        <end position="156"/>
    </location>
</feature>
<feature type="compositionally biased region" description="Pro residues" evidence="1">
    <location>
        <begin position="1"/>
        <end position="10"/>
    </location>
</feature>
<sequence length="222" mass="23035">MQPPSSPPPGGGYEPLRPDGTQAPPPPPGYGPPPQPGYGPPQPGYGPPPQQPPPPPPGYGLPPGAQYPGAGYGAGYAYGAPNGLPLKKRPGTVTTIQVFIFISAAFSLLIGLAMTGIGVGSLLSGDFADEMDMEGSAPAFVAGFGVVVLAMGAFWTWMGFRAGHPGKWVMWTVVVLNAIGAFFSLISINPIALGLEIMLICFAVSGTGRQFYEGRWAPYYQA</sequence>
<comment type="caution">
    <text evidence="3">The sequence shown here is derived from an EMBL/GenBank/DDBJ whole genome shotgun (WGS) entry which is preliminary data.</text>
</comment>
<evidence type="ECO:0000313" key="4">
    <source>
        <dbReference type="Proteomes" id="UP001165685"/>
    </source>
</evidence>
<feature type="transmembrane region" description="Helical" evidence="2">
    <location>
        <begin position="98"/>
        <end position="123"/>
    </location>
</feature>
<dbReference type="Proteomes" id="UP001165685">
    <property type="component" value="Unassembled WGS sequence"/>
</dbReference>
<name>A0ABT4TNG9_9ACTN</name>
<reference evidence="3" key="1">
    <citation type="submission" date="2023-01" db="EMBL/GenBank/DDBJ databases">
        <title>Draft genome sequence of Nocardiopsis sp. LSu2-4 isolated from halophytes.</title>
        <authorList>
            <person name="Duangmal K."/>
            <person name="Chantavorakit T."/>
        </authorList>
    </citation>
    <scope>NUCLEOTIDE SEQUENCE</scope>
    <source>
        <strain evidence="3">LSu2-4</strain>
    </source>
</reference>
<feature type="transmembrane region" description="Helical" evidence="2">
    <location>
        <begin position="168"/>
        <end position="186"/>
    </location>
</feature>
<feature type="compositionally biased region" description="Pro residues" evidence="1">
    <location>
        <begin position="23"/>
        <end position="60"/>
    </location>
</feature>